<dbReference type="Proteomes" id="UP000199365">
    <property type="component" value="Unassembled WGS sequence"/>
</dbReference>
<dbReference type="AlphaFoldDB" id="A0A1H1JP83"/>
<accession>A0A1H1JP83</accession>
<protein>
    <submittedName>
        <fullName evidence="1">Uncharacterized protein</fullName>
    </submittedName>
</protein>
<organism evidence="1 2">
    <name type="scientific">Paraburkholderia tuberum</name>
    <dbReference type="NCBI Taxonomy" id="157910"/>
    <lineage>
        <taxon>Bacteria</taxon>
        <taxon>Pseudomonadati</taxon>
        <taxon>Pseudomonadota</taxon>
        <taxon>Betaproteobacteria</taxon>
        <taxon>Burkholderiales</taxon>
        <taxon>Burkholderiaceae</taxon>
        <taxon>Paraburkholderia</taxon>
    </lineage>
</organism>
<dbReference type="EMBL" id="FNKX01000002">
    <property type="protein sequence ID" value="SDR51475.1"/>
    <property type="molecule type" value="Genomic_DNA"/>
</dbReference>
<dbReference type="STRING" id="157910.SAMN05445850_5269"/>
<gene>
    <name evidence="1" type="ORF">SAMN05445850_5269</name>
</gene>
<sequence>MAHKASFSRLLEILTILEDLTSTGSLQLLGLHSSVFFAHWTSTRSALAGPKRNRSPQR</sequence>
<evidence type="ECO:0000313" key="2">
    <source>
        <dbReference type="Proteomes" id="UP000199365"/>
    </source>
</evidence>
<keyword evidence="2" id="KW-1185">Reference proteome</keyword>
<reference evidence="2" key="1">
    <citation type="submission" date="2016-10" db="EMBL/GenBank/DDBJ databases">
        <authorList>
            <person name="Varghese N."/>
            <person name="Submissions S."/>
        </authorList>
    </citation>
    <scope>NUCLEOTIDE SEQUENCE [LARGE SCALE GENOMIC DNA]</scope>
    <source>
        <strain evidence="2">DUS833</strain>
    </source>
</reference>
<evidence type="ECO:0000313" key="1">
    <source>
        <dbReference type="EMBL" id="SDR51475.1"/>
    </source>
</evidence>
<proteinExistence type="predicted"/>
<name>A0A1H1JP83_9BURK</name>